<evidence type="ECO:0000256" key="5">
    <source>
        <dbReference type="RuleBase" id="RU362118"/>
    </source>
</evidence>
<evidence type="ECO:0000256" key="3">
    <source>
        <dbReference type="ARBA" id="ARBA00022679"/>
    </source>
</evidence>
<comment type="caution">
    <text evidence="6">The sequence shown here is derived from an EMBL/GenBank/DDBJ whole genome shotgun (WGS) entry which is preliminary data.</text>
</comment>
<dbReference type="Gene3D" id="3.40.640.10">
    <property type="entry name" value="Type I PLP-dependent aspartate aminotransferase-like (Major domain)"/>
    <property type="match status" value="1"/>
</dbReference>
<dbReference type="InterPro" id="IPR015422">
    <property type="entry name" value="PyrdxlP-dep_Trfase_small"/>
</dbReference>
<evidence type="ECO:0000256" key="2">
    <source>
        <dbReference type="ARBA" id="ARBA00009077"/>
    </source>
</evidence>
<dbReference type="Gene3D" id="3.90.1150.10">
    <property type="entry name" value="Aspartate Aminotransferase, domain 1"/>
    <property type="match status" value="1"/>
</dbReference>
<keyword evidence="3" id="KW-0808">Transferase</keyword>
<accession>A0ABP7ZSF1</accession>
<dbReference type="RefSeq" id="WP_344751683.1">
    <property type="nucleotide sequence ID" value="NZ_BAABBW010000001.1"/>
</dbReference>
<evidence type="ECO:0000256" key="4">
    <source>
        <dbReference type="ARBA" id="ARBA00022898"/>
    </source>
</evidence>
<keyword evidence="7" id="KW-1185">Reference proteome</keyword>
<dbReference type="InterPro" id="IPR000277">
    <property type="entry name" value="Cys/Met-Metab_PyrdxlP-dep_enz"/>
</dbReference>
<dbReference type="InterPro" id="IPR006235">
    <property type="entry name" value="OAc-hSer/O-AcSer_sulfhydrylase"/>
</dbReference>
<proteinExistence type="inferred from homology"/>
<comment type="similarity">
    <text evidence="2 5">Belongs to the trans-sulfuration enzymes family.</text>
</comment>
<dbReference type="SUPFAM" id="SSF53383">
    <property type="entry name" value="PLP-dependent transferases"/>
    <property type="match status" value="1"/>
</dbReference>
<organism evidence="6 7">
    <name type="scientific">Gryllotalpicola koreensis</name>
    <dbReference type="NCBI Taxonomy" id="993086"/>
    <lineage>
        <taxon>Bacteria</taxon>
        <taxon>Bacillati</taxon>
        <taxon>Actinomycetota</taxon>
        <taxon>Actinomycetes</taxon>
        <taxon>Micrococcales</taxon>
        <taxon>Microbacteriaceae</taxon>
        <taxon>Gryllotalpicola</taxon>
    </lineage>
</organism>
<gene>
    <name evidence="6" type="ORF">GCM10022287_04880</name>
</gene>
<name>A0ABP7ZSF1_9MICO</name>
<dbReference type="PANTHER" id="PTHR43797:SF2">
    <property type="entry name" value="HOMOCYSTEINE_CYSTEINE SYNTHASE"/>
    <property type="match status" value="1"/>
</dbReference>
<dbReference type="PANTHER" id="PTHR43797">
    <property type="entry name" value="HOMOCYSTEINE/CYSTEINE SYNTHASE"/>
    <property type="match status" value="1"/>
</dbReference>
<dbReference type="EMBL" id="BAABBW010000001">
    <property type="protein sequence ID" value="GAA4168942.1"/>
    <property type="molecule type" value="Genomic_DNA"/>
</dbReference>
<protein>
    <submittedName>
        <fullName evidence="6">Bifunctional o-acetylhomoserine/o-acetylserine sulfhydrylase</fullName>
    </submittedName>
</protein>
<evidence type="ECO:0000313" key="6">
    <source>
        <dbReference type="EMBL" id="GAA4168942.1"/>
    </source>
</evidence>
<dbReference type="Proteomes" id="UP001501079">
    <property type="component" value="Unassembled WGS sequence"/>
</dbReference>
<keyword evidence="4 5" id="KW-0663">Pyridoxal phosphate</keyword>
<evidence type="ECO:0000313" key="7">
    <source>
        <dbReference type="Proteomes" id="UP001501079"/>
    </source>
</evidence>
<dbReference type="CDD" id="cd00614">
    <property type="entry name" value="CGS_like"/>
    <property type="match status" value="1"/>
</dbReference>
<comment type="cofactor">
    <cofactor evidence="1 5">
        <name>pyridoxal 5'-phosphate</name>
        <dbReference type="ChEBI" id="CHEBI:597326"/>
    </cofactor>
</comment>
<dbReference type="InterPro" id="IPR015421">
    <property type="entry name" value="PyrdxlP-dep_Trfase_major"/>
</dbReference>
<sequence length="429" mass="45901">MATTEWGFATEQVHAGIRPDGGHGARITPVYLSNGFLFDDFDQARERFAGESEGYYYTRYGNPTIAAVERKLAGLEHGTDALAVASGQAALTIAFLTLLQQGDHVVSARSIYEGTRGLLREDFARFGITASFVKDPNDADALEAAFRPNTKAVFIESIPNPRNDVPDLELVARVAHEHGVPVIVDNTLGTPFHVRPIDHGADLVVHSTSKFLSGHGSAIGGAIVDSGSSYLTDAFAEESSLASTARSAGALQEPTGFLQRARSLAGRFGPTLSPFNAFLLQHGIETLSLRMRQQSGNALELARWLEGRPEVASVDYSGLASSPHHANAERYLRNGYGAVFAFTLRGGLPAAESLINGVTLWSRMTHLGDVRSLILHPASTTHIHLTAAELAENGIEPGTIRLSVGIEEVADLIADLEQALRPRSASTTA</sequence>
<dbReference type="Pfam" id="PF01053">
    <property type="entry name" value="Cys_Met_Meta_PP"/>
    <property type="match status" value="1"/>
</dbReference>
<dbReference type="InterPro" id="IPR015424">
    <property type="entry name" value="PyrdxlP-dep_Trfase"/>
</dbReference>
<evidence type="ECO:0000256" key="1">
    <source>
        <dbReference type="ARBA" id="ARBA00001933"/>
    </source>
</evidence>
<reference evidence="7" key="1">
    <citation type="journal article" date="2019" name="Int. J. Syst. Evol. Microbiol.">
        <title>The Global Catalogue of Microorganisms (GCM) 10K type strain sequencing project: providing services to taxonomists for standard genome sequencing and annotation.</title>
        <authorList>
            <consortium name="The Broad Institute Genomics Platform"/>
            <consortium name="The Broad Institute Genome Sequencing Center for Infectious Disease"/>
            <person name="Wu L."/>
            <person name="Ma J."/>
        </authorList>
    </citation>
    <scope>NUCLEOTIDE SEQUENCE [LARGE SCALE GENOMIC DNA]</scope>
    <source>
        <strain evidence="7">JCM 17591</strain>
    </source>
</reference>
<dbReference type="PIRSF" id="PIRSF001434">
    <property type="entry name" value="CGS"/>
    <property type="match status" value="1"/>
</dbReference>